<name>A0A7W7MBE6_9ACTN</name>
<dbReference type="AlphaFoldDB" id="A0A7W7MBE6"/>
<dbReference type="Proteomes" id="UP000546162">
    <property type="component" value="Unassembled WGS sequence"/>
</dbReference>
<proteinExistence type="predicted"/>
<keyword evidence="2" id="KW-1185">Reference proteome</keyword>
<evidence type="ECO:0000313" key="1">
    <source>
        <dbReference type="EMBL" id="MBB4743942.1"/>
    </source>
</evidence>
<dbReference type="RefSeq" id="WP_185044171.1">
    <property type="nucleotide sequence ID" value="NZ_BAABFG010000005.1"/>
</dbReference>
<gene>
    <name evidence="1" type="ORF">BJY16_007401</name>
</gene>
<comment type="caution">
    <text evidence="1">The sequence shown here is derived from an EMBL/GenBank/DDBJ whole genome shotgun (WGS) entry which is preliminary data.</text>
</comment>
<dbReference type="EMBL" id="JACHNB010000001">
    <property type="protein sequence ID" value="MBB4743942.1"/>
    <property type="molecule type" value="Genomic_DNA"/>
</dbReference>
<evidence type="ECO:0000313" key="2">
    <source>
        <dbReference type="Proteomes" id="UP000546162"/>
    </source>
</evidence>
<accession>A0A7W7MBE6</accession>
<sequence>MTGPDETSLSWRNRRVIAERLGWPDERLDDCERLDREHPGWSVTWWDSRNGEAAGFRAQHRVRWRHFTHAAGCTEAELVAAMAAQDRLAAEQLAEWRSLRPAGSTVIGAQ</sequence>
<organism evidence="1 2">
    <name type="scientific">Actinoplanes octamycinicus</name>
    <dbReference type="NCBI Taxonomy" id="135948"/>
    <lineage>
        <taxon>Bacteria</taxon>
        <taxon>Bacillati</taxon>
        <taxon>Actinomycetota</taxon>
        <taxon>Actinomycetes</taxon>
        <taxon>Micromonosporales</taxon>
        <taxon>Micromonosporaceae</taxon>
        <taxon>Actinoplanes</taxon>
    </lineage>
</organism>
<reference evidence="1 2" key="1">
    <citation type="submission" date="2020-08" db="EMBL/GenBank/DDBJ databases">
        <title>Sequencing the genomes of 1000 actinobacteria strains.</title>
        <authorList>
            <person name="Klenk H.-P."/>
        </authorList>
    </citation>
    <scope>NUCLEOTIDE SEQUENCE [LARGE SCALE GENOMIC DNA]</scope>
    <source>
        <strain evidence="1 2">DSM 45809</strain>
    </source>
</reference>
<protein>
    <submittedName>
        <fullName evidence="1">Uncharacterized protein</fullName>
    </submittedName>
</protein>